<comment type="caution">
    <text evidence="1">The sequence shown here is derived from an EMBL/GenBank/DDBJ whole genome shotgun (WGS) entry which is preliminary data.</text>
</comment>
<dbReference type="InterPro" id="IPR035516">
    <property type="entry name" value="Gyrase/topoIV_suA_C"/>
</dbReference>
<dbReference type="GO" id="GO:0006265">
    <property type="term" value="P:DNA topological change"/>
    <property type="evidence" value="ECO:0007669"/>
    <property type="project" value="InterPro"/>
</dbReference>
<evidence type="ECO:0008006" key="2">
    <source>
        <dbReference type="Google" id="ProtNLM"/>
    </source>
</evidence>
<protein>
    <recommendedName>
        <fullName evidence="2">DNA gyrase subunit A</fullName>
    </recommendedName>
</protein>
<dbReference type="AlphaFoldDB" id="X1QYL1"/>
<dbReference type="InterPro" id="IPR050220">
    <property type="entry name" value="Type_II_DNA_Topoisomerases"/>
</dbReference>
<dbReference type="InterPro" id="IPR006691">
    <property type="entry name" value="GyrA/parC_rep"/>
</dbReference>
<gene>
    <name evidence="1" type="ORF">S12H4_23835</name>
</gene>
<dbReference type="Gene3D" id="2.120.10.90">
    <property type="entry name" value="DNA gyrase/topoisomerase IV, subunit A, C-terminal"/>
    <property type="match status" value="1"/>
</dbReference>
<dbReference type="Pfam" id="PF03989">
    <property type="entry name" value="DNA_gyraseA_C"/>
    <property type="match status" value="1"/>
</dbReference>
<proteinExistence type="predicted"/>
<dbReference type="GO" id="GO:0005737">
    <property type="term" value="C:cytoplasm"/>
    <property type="evidence" value="ECO:0007669"/>
    <property type="project" value="TreeGrafter"/>
</dbReference>
<dbReference type="PANTHER" id="PTHR43493:SF5">
    <property type="entry name" value="DNA GYRASE SUBUNIT A, CHLOROPLASTIC_MITOCHONDRIAL"/>
    <property type="match status" value="1"/>
</dbReference>
<dbReference type="PANTHER" id="PTHR43493">
    <property type="entry name" value="DNA GYRASE/TOPOISOMERASE SUBUNIT A"/>
    <property type="match status" value="1"/>
</dbReference>
<reference evidence="1" key="1">
    <citation type="journal article" date="2014" name="Front. Microbiol.">
        <title>High frequency of phylogenetically diverse reductive dehalogenase-homologous genes in deep subseafloor sedimentary metagenomes.</title>
        <authorList>
            <person name="Kawai M."/>
            <person name="Futagami T."/>
            <person name="Toyoda A."/>
            <person name="Takaki Y."/>
            <person name="Nishi S."/>
            <person name="Hori S."/>
            <person name="Arai W."/>
            <person name="Tsubouchi T."/>
            <person name="Morono Y."/>
            <person name="Uchiyama I."/>
            <person name="Ito T."/>
            <person name="Fujiyama A."/>
            <person name="Inagaki F."/>
            <person name="Takami H."/>
        </authorList>
    </citation>
    <scope>NUCLEOTIDE SEQUENCE</scope>
    <source>
        <strain evidence="1">Expedition CK06-06</strain>
    </source>
</reference>
<name>X1QYL1_9ZZZZ</name>
<dbReference type="GO" id="GO:0005524">
    <property type="term" value="F:ATP binding"/>
    <property type="evidence" value="ECO:0007669"/>
    <property type="project" value="InterPro"/>
</dbReference>
<accession>X1QYL1</accession>
<dbReference type="SUPFAM" id="SSF101904">
    <property type="entry name" value="GyrA/ParC C-terminal domain-like"/>
    <property type="match status" value="1"/>
</dbReference>
<feature type="non-terminal residue" evidence="1">
    <location>
        <position position="87"/>
    </location>
</feature>
<dbReference type="GO" id="GO:0003677">
    <property type="term" value="F:DNA binding"/>
    <property type="evidence" value="ECO:0007669"/>
    <property type="project" value="InterPro"/>
</dbReference>
<dbReference type="GO" id="GO:0009330">
    <property type="term" value="C:DNA topoisomerase type II (double strand cut, ATP-hydrolyzing) complex"/>
    <property type="evidence" value="ECO:0007669"/>
    <property type="project" value="TreeGrafter"/>
</dbReference>
<dbReference type="EMBL" id="BARW01012752">
    <property type="protein sequence ID" value="GAI73368.1"/>
    <property type="molecule type" value="Genomic_DNA"/>
</dbReference>
<dbReference type="GO" id="GO:0003918">
    <property type="term" value="F:DNA topoisomerase type II (double strand cut, ATP-hydrolyzing) activity"/>
    <property type="evidence" value="ECO:0007669"/>
    <property type="project" value="TreeGrafter"/>
</dbReference>
<organism evidence="1">
    <name type="scientific">marine sediment metagenome</name>
    <dbReference type="NCBI Taxonomy" id="412755"/>
    <lineage>
        <taxon>unclassified sequences</taxon>
        <taxon>metagenomes</taxon>
        <taxon>ecological metagenomes</taxon>
    </lineage>
</organism>
<evidence type="ECO:0000313" key="1">
    <source>
        <dbReference type="EMBL" id="GAI73368.1"/>
    </source>
</evidence>
<sequence>MTTKLEDLVDQVFVTTNLHDILFFTSKGVVYRRRAYQIPEGGRTSRGVAIVNLLGIEKDEHITTIIPIESNEIAESKEKSGKYLFMA</sequence>